<dbReference type="PANTHER" id="PTHR12302:SF26">
    <property type="entry name" value="BLR1266 PROTEIN"/>
    <property type="match status" value="1"/>
</dbReference>
<dbReference type="InterPro" id="IPR035437">
    <property type="entry name" value="SNase_OB-fold_sf"/>
</dbReference>
<evidence type="ECO:0000313" key="2">
    <source>
        <dbReference type="EMBL" id="MBY5627173.1"/>
    </source>
</evidence>
<feature type="domain" description="TNase-like" evidence="1">
    <location>
        <begin position="33"/>
        <end position="153"/>
    </location>
</feature>
<dbReference type="PANTHER" id="PTHR12302">
    <property type="entry name" value="EBNA2 BINDING PROTEIN P100"/>
    <property type="match status" value="1"/>
</dbReference>
<dbReference type="Pfam" id="PF00565">
    <property type="entry name" value="SNase"/>
    <property type="match status" value="1"/>
</dbReference>
<gene>
    <name evidence="2" type="ORF">HFO42_03310</name>
</gene>
<comment type="caution">
    <text evidence="2">The sequence shown here is derived from an EMBL/GenBank/DDBJ whole genome shotgun (WGS) entry which is preliminary data.</text>
</comment>
<dbReference type="SUPFAM" id="SSF50199">
    <property type="entry name" value="Staphylococcal nuclease"/>
    <property type="match status" value="1"/>
</dbReference>
<evidence type="ECO:0000313" key="3">
    <source>
        <dbReference type="Proteomes" id="UP000825699"/>
    </source>
</evidence>
<sequence length="188" mass="20141">MTRGLRLIRDGVVAFAMLALVALIAAKLNDAAKIEHAGAFHAADGDSLTLGDERLRLEGIDAPELNQSCERAGEAWACGRAARAALQDMVLASGTLCQGSRRDRYDRLLVVCRSGAGGDINAAMVRRGMAISYGDYGKEEAEAKAQRAGLWAGIFERPRDVRDHARQSSGFDGALRFIGQIVGWGVKP</sequence>
<dbReference type="PROSITE" id="PS50830">
    <property type="entry name" value="TNASE_3"/>
    <property type="match status" value="1"/>
</dbReference>
<proteinExistence type="predicted"/>
<dbReference type="EMBL" id="JAAXEP010000002">
    <property type="protein sequence ID" value="MBY5627173.1"/>
    <property type="molecule type" value="Genomic_DNA"/>
</dbReference>
<dbReference type="Gene3D" id="2.40.50.90">
    <property type="match status" value="1"/>
</dbReference>
<dbReference type="AlphaFoldDB" id="A0AAJ1EBE6"/>
<reference evidence="2" key="1">
    <citation type="submission" date="2020-04" db="EMBL/GenBank/DDBJ databases">
        <title>Global-level population genomics supports evidence of horizontal gene transfer on evolution of Rhizobia in Lentils.</title>
        <authorList>
            <person name="Gai Y."/>
            <person name="Cook D."/>
            <person name="Riely B."/>
        </authorList>
    </citation>
    <scope>NUCLEOTIDE SEQUENCE</scope>
    <source>
        <strain evidence="2">Derici101B</strain>
    </source>
</reference>
<organism evidence="2 3">
    <name type="scientific">Rhizobium leguminosarum</name>
    <dbReference type="NCBI Taxonomy" id="384"/>
    <lineage>
        <taxon>Bacteria</taxon>
        <taxon>Pseudomonadati</taxon>
        <taxon>Pseudomonadota</taxon>
        <taxon>Alphaproteobacteria</taxon>
        <taxon>Hyphomicrobiales</taxon>
        <taxon>Rhizobiaceae</taxon>
        <taxon>Rhizobium/Agrobacterium group</taxon>
        <taxon>Rhizobium</taxon>
    </lineage>
</organism>
<accession>A0AAJ1EBE6</accession>
<protein>
    <submittedName>
        <fullName evidence="2">Thermonuclease family protein</fullName>
    </submittedName>
</protein>
<name>A0AAJ1EBE6_RHILE</name>
<dbReference type="InterPro" id="IPR016071">
    <property type="entry name" value="Staphylococal_nuclease_OB-fold"/>
</dbReference>
<evidence type="ECO:0000259" key="1">
    <source>
        <dbReference type="PROSITE" id="PS50830"/>
    </source>
</evidence>
<dbReference type="RefSeq" id="WP_222271692.1">
    <property type="nucleotide sequence ID" value="NZ_JAAXEG010000001.1"/>
</dbReference>
<dbReference type="Proteomes" id="UP000825699">
    <property type="component" value="Unassembled WGS sequence"/>
</dbReference>
<dbReference type="SMART" id="SM00318">
    <property type="entry name" value="SNc"/>
    <property type="match status" value="1"/>
</dbReference>